<dbReference type="EMBL" id="LN899819">
    <property type="protein sequence ID" value="CUV15224.1"/>
    <property type="molecule type" value="Genomic_DNA"/>
</dbReference>
<proteinExistence type="predicted"/>
<dbReference type="InterPro" id="IPR029058">
    <property type="entry name" value="AB_hydrolase_fold"/>
</dbReference>
<reference evidence="1" key="1">
    <citation type="submission" date="2015-10" db="EMBL/GenBank/DDBJ databases">
        <authorList>
            <person name="Gilbert D.G."/>
        </authorList>
    </citation>
    <scope>NUCLEOTIDE SEQUENCE</scope>
    <source>
        <strain evidence="1">Phyl III-seqv23</strain>
    </source>
</reference>
<sequence length="579" mass="63314">MGSDIVRLFRRCVRYVFFADTLQSTLYAHTTDVHGTQRKRPSHAWLVASAGACVLGACSSVPTMLDPYEKTLGVDGPTQLQFHSLVYSPNGTALHYPGYVVALEKSSQHLIGGPKVNQAARQFLHADAAYFQKETPSRWDIGTASQIRRFQENDAKAMFISHIAKYSTLSLPVTGGTYTATEHCFVYNAYAANALRRQHAAAEDLSRVNAWHACPIAQNTDRNDIGRNQFYTEGRAALERLGENLSADLKGDRITHVILIVMGWNTAQDEAVRNFNDLTGNLLEAAYERTLVRSAAQIQRPTAPRNASTALRDFRPLVIGVTWPSFWSNSFTNVFSYTNKANDADEIGLSWLNELLNQTIPRALAEAHSSAQVVAIGHSFGARAMTRALFSAPALKPDMVQLQSPVRLAVGLEGAVSINRFVPSLSEEGAPYRDFRMLSSTQIALTASSHDNAAGGPVFWYEPSGSTRSLNLACADSSLDYRGIFECVVASDRSASPGGDFRICLFSDSECRETLSGDSKVPAKGVLYIDTSNGITQFNTPGTGGGAHSDIYRLPMGRLLWRLIEQYAQGPANTMQAQP</sequence>
<gene>
    <name evidence="1" type="ORF">RUN39_v1_1180007</name>
</gene>
<dbReference type="InterPro" id="IPR010297">
    <property type="entry name" value="DUF900_hydrolase"/>
</dbReference>
<organism evidence="1">
    <name type="scientific">Ralstonia solanacearum</name>
    <name type="common">Pseudomonas solanacearum</name>
    <dbReference type="NCBI Taxonomy" id="305"/>
    <lineage>
        <taxon>Bacteria</taxon>
        <taxon>Pseudomonadati</taxon>
        <taxon>Pseudomonadota</taxon>
        <taxon>Betaproteobacteria</taxon>
        <taxon>Burkholderiales</taxon>
        <taxon>Burkholderiaceae</taxon>
        <taxon>Ralstonia</taxon>
        <taxon>Ralstonia solanacearum species complex</taxon>
    </lineage>
</organism>
<dbReference type="Pfam" id="PF05990">
    <property type="entry name" value="DUF900"/>
    <property type="match status" value="1"/>
</dbReference>
<accession>A0A0S4TZ27</accession>
<protein>
    <recommendedName>
        <fullName evidence="2">Alpha/beta hydrolase</fullName>
    </recommendedName>
</protein>
<evidence type="ECO:0000313" key="1">
    <source>
        <dbReference type="EMBL" id="CUV15224.1"/>
    </source>
</evidence>
<name>A0A0S4TZ27_RALSL</name>
<dbReference type="SUPFAM" id="SSF53474">
    <property type="entry name" value="alpha/beta-Hydrolases"/>
    <property type="match status" value="1"/>
</dbReference>
<evidence type="ECO:0008006" key="2">
    <source>
        <dbReference type="Google" id="ProtNLM"/>
    </source>
</evidence>
<dbReference type="AlphaFoldDB" id="A0A0S4TZ27"/>